<dbReference type="Gene3D" id="1.10.3410.10">
    <property type="entry name" value="putative deoxyguanosinetriphosphate triphosphohydrolase like domain"/>
    <property type="match status" value="1"/>
</dbReference>
<dbReference type="InterPro" id="IPR003607">
    <property type="entry name" value="HD/PDEase_dom"/>
</dbReference>
<accession>A0A558C2X6</accession>
<dbReference type="InterPro" id="IPR050135">
    <property type="entry name" value="dGTPase-like"/>
</dbReference>
<dbReference type="PANTHER" id="PTHR11373:SF32">
    <property type="entry name" value="DEOXYGUANOSINETRIPHOSPHATE TRIPHOSPHOHYDROLASE"/>
    <property type="match status" value="1"/>
</dbReference>
<dbReference type="InterPro" id="IPR026875">
    <property type="entry name" value="PHydrolase_assoc_dom"/>
</dbReference>
<dbReference type="Gene3D" id="1.10.3210.10">
    <property type="entry name" value="Hypothetical protein af1432"/>
    <property type="match status" value="1"/>
</dbReference>
<reference evidence="3 4" key="1">
    <citation type="submission" date="2019-07" db="EMBL/GenBank/DDBJ databases">
        <title>Hymenobacter sp. straun FUR1 Genome sequencing and assembly.</title>
        <authorList>
            <person name="Chhetri G."/>
        </authorList>
    </citation>
    <scope>NUCLEOTIDE SEQUENCE [LARGE SCALE GENOMIC DNA]</scope>
    <source>
        <strain evidence="3 4">Fur1</strain>
    </source>
</reference>
<dbReference type="Pfam" id="PF01966">
    <property type="entry name" value="HD"/>
    <property type="match status" value="1"/>
</dbReference>
<dbReference type="InterPro" id="IPR006261">
    <property type="entry name" value="dGTPase"/>
</dbReference>
<dbReference type="SUPFAM" id="SSF109604">
    <property type="entry name" value="HD-domain/PDEase-like"/>
    <property type="match status" value="1"/>
</dbReference>
<dbReference type="InterPro" id="IPR023293">
    <property type="entry name" value="dGTP_triP_hydro_central_sf"/>
</dbReference>
<evidence type="ECO:0000313" key="3">
    <source>
        <dbReference type="EMBL" id="TVT43064.1"/>
    </source>
</evidence>
<organism evidence="3 4">
    <name type="scientific">Hymenobacter setariae</name>
    <dbReference type="NCBI Taxonomy" id="2594794"/>
    <lineage>
        <taxon>Bacteria</taxon>
        <taxon>Pseudomonadati</taxon>
        <taxon>Bacteroidota</taxon>
        <taxon>Cytophagia</taxon>
        <taxon>Cytophagales</taxon>
        <taxon>Hymenobacteraceae</taxon>
        <taxon>Hymenobacter</taxon>
    </lineage>
</organism>
<feature type="domain" description="HD/PDEase" evidence="2">
    <location>
        <begin position="59"/>
        <end position="269"/>
    </location>
</feature>
<proteinExistence type="predicted"/>
<evidence type="ECO:0000259" key="2">
    <source>
        <dbReference type="SMART" id="SM00471"/>
    </source>
</evidence>
<dbReference type="Gene3D" id="1.10.3550.10">
    <property type="entry name" value="eoxyguanosinetriphosphate triphosphohydrolase domain-like"/>
    <property type="match status" value="1"/>
</dbReference>
<dbReference type="OrthoDB" id="9803619at2"/>
<dbReference type="RefSeq" id="WP_144844141.1">
    <property type="nucleotide sequence ID" value="NZ_VMRJ01000001.1"/>
</dbReference>
<evidence type="ECO:0000313" key="4">
    <source>
        <dbReference type="Proteomes" id="UP000317624"/>
    </source>
</evidence>
<dbReference type="NCBIfam" id="TIGR01353">
    <property type="entry name" value="dGTP_triPase"/>
    <property type="match status" value="1"/>
</dbReference>
<dbReference type="EMBL" id="VMRJ01000001">
    <property type="protein sequence ID" value="TVT43064.1"/>
    <property type="molecule type" value="Genomic_DNA"/>
</dbReference>
<dbReference type="GO" id="GO:0008832">
    <property type="term" value="F:dGTPase activity"/>
    <property type="evidence" value="ECO:0007669"/>
    <property type="project" value="TreeGrafter"/>
</dbReference>
<dbReference type="SMART" id="SM00471">
    <property type="entry name" value="HDc"/>
    <property type="match status" value="1"/>
</dbReference>
<dbReference type="GO" id="GO:0006203">
    <property type="term" value="P:dGTP catabolic process"/>
    <property type="evidence" value="ECO:0007669"/>
    <property type="project" value="TreeGrafter"/>
</dbReference>
<dbReference type="InterPro" id="IPR006674">
    <property type="entry name" value="HD_domain"/>
</dbReference>
<dbReference type="Proteomes" id="UP000317624">
    <property type="component" value="Unassembled WGS sequence"/>
</dbReference>
<name>A0A558C2X6_9BACT</name>
<evidence type="ECO:0000256" key="1">
    <source>
        <dbReference type="ARBA" id="ARBA00022801"/>
    </source>
</evidence>
<keyword evidence="1 3" id="KW-0378">Hydrolase</keyword>
<dbReference type="PANTHER" id="PTHR11373">
    <property type="entry name" value="DEOXYNUCLEOSIDE TRIPHOSPHATE TRIPHOSPHOHYDROLASE"/>
    <property type="match status" value="1"/>
</dbReference>
<comment type="caution">
    <text evidence="3">The sequence shown here is derived from an EMBL/GenBank/DDBJ whole genome shotgun (WGS) entry which is preliminary data.</text>
</comment>
<gene>
    <name evidence="3" type="primary">dgt</name>
    <name evidence="3" type="ORF">FNT36_02950</name>
</gene>
<keyword evidence="4" id="KW-1185">Reference proteome</keyword>
<dbReference type="Pfam" id="PF13286">
    <property type="entry name" value="HD_assoc"/>
    <property type="match status" value="1"/>
</dbReference>
<protein>
    <submittedName>
        <fullName evidence="3">DNTP triphosphohydrolase</fullName>
    </submittedName>
</protein>
<sequence length="461" mass="50876">MSTSWSRLLSTRRYPDRPAEVPMPGRSPYLADYDRVVFSSAFRRLQRKTQVMPLPETDFVHTRLTHSLETACVGRSLGRLSARRVLEGDPSIADELPDFAQDCGDIVASACLAHDIGNPPFGHSGEDAISAYFASRAAERFITGLSTAEQSDLQHFEGNAAGFRILTHTYAALSSGSAGLGLTYATLGAFTKYPRPSVVEAEKKQGGASEKKYGHFQAENPRFKLVAEELCLRPKDPVAGFYHRHPLAFLVEAADDICYRIIDFEDGLKLGLIDHERGLELLRELRAAAPNARPKGSGSSGLHWRDWQEELGYLRATLIGQLVDETATRFAQHAPAILGGTYDASLVKELSGYEYLQEIQRLSIAKLYRSRPVLEIEAAGFEVLGGLLDAFLCAIFDKKENHRSRKLLDLLPAQYRAIGPQAGASAYEQILLLTDYVAGMTDQHALSLYKTIKGIELPKGF</sequence>
<dbReference type="InterPro" id="IPR027432">
    <property type="entry name" value="dGTP_triphosphohydrolase_C"/>
</dbReference>
<dbReference type="AlphaFoldDB" id="A0A558C2X6"/>